<evidence type="ECO:0000259" key="9">
    <source>
        <dbReference type="Pfam" id="PF00155"/>
    </source>
</evidence>
<dbReference type="InterPro" id="IPR004839">
    <property type="entry name" value="Aminotransferase_I/II_large"/>
</dbReference>
<keyword evidence="5 8" id="KW-0808">Transferase</keyword>
<dbReference type="GO" id="GO:0005739">
    <property type="term" value="C:mitochondrion"/>
    <property type="evidence" value="ECO:0007669"/>
    <property type="project" value="TreeGrafter"/>
</dbReference>
<accession>A0A7S3V0Z1</accession>
<dbReference type="PANTHER" id="PTHR11879">
    <property type="entry name" value="ASPARTATE AMINOTRANSFERASE"/>
    <property type="match status" value="1"/>
</dbReference>
<evidence type="ECO:0000256" key="7">
    <source>
        <dbReference type="ARBA" id="ARBA00049185"/>
    </source>
</evidence>
<reference evidence="10" key="1">
    <citation type="submission" date="2021-01" db="EMBL/GenBank/DDBJ databases">
        <authorList>
            <person name="Corre E."/>
            <person name="Pelletier E."/>
            <person name="Niang G."/>
            <person name="Scheremetjew M."/>
            <person name="Finn R."/>
            <person name="Kale V."/>
            <person name="Holt S."/>
            <person name="Cochrane G."/>
            <person name="Meng A."/>
            <person name="Brown T."/>
            <person name="Cohen L."/>
        </authorList>
    </citation>
    <scope>NUCLEOTIDE SEQUENCE</scope>
    <source>
        <strain evidence="10">GSBS06</strain>
    </source>
</reference>
<feature type="domain" description="Aminotransferase class I/classII large" evidence="9">
    <location>
        <begin position="30"/>
        <end position="395"/>
    </location>
</feature>
<dbReference type="Gene3D" id="3.90.1150.10">
    <property type="entry name" value="Aspartate Aminotransferase, domain 1"/>
    <property type="match status" value="1"/>
</dbReference>
<keyword evidence="6" id="KW-0663">Pyridoxal phosphate</keyword>
<dbReference type="Pfam" id="PF00155">
    <property type="entry name" value="Aminotran_1_2"/>
    <property type="match status" value="1"/>
</dbReference>
<dbReference type="InterPro" id="IPR015422">
    <property type="entry name" value="PyrdxlP-dep_Trfase_small"/>
</dbReference>
<sequence>MTFEHVKEGPPDAIFLVKQQYQADPSEMRLDVGIGAYRDANGKPYVLDVVRKAEALIAADKSRNKEYLAISGDNAFIGATQKLLFGQDSLCLKDGKVATVQSLSGTGALRVGAEFLAEQFPGVKIYVPNPTWGNHINIFTRAGLEVGKYRYWRQKTRDLDFEGMLGDLEKVPNGSVVVLHVCSHNPTGVDPSHEQWGEILELVKRKNIIPFFDSAYQGFASGDLEKDAFSVRLFAQNDVPLLCAQSYSKNMGLYGERIGALNVLCDNASLVPAVLSQLNIVIRPNYSNPPRHGAAIASKILTDPVLFDEWKVELKRMSDRIVAMRHGLRKLLEDKGTPGDWSFITNQIGMFTYTGLSATQVDEMTKNYHIYMPGTGRISIAGLTEPRLEQMADAIRSVL</sequence>
<dbReference type="EC" id="2.6.1.1" evidence="8"/>
<comment type="miscellaneous">
    <text evidence="8">In eukaryotes there are cytoplasmic, mitochondrial and chloroplastic isozymes.</text>
</comment>
<comment type="subunit">
    <text evidence="3 8">Homodimer.</text>
</comment>
<organism evidence="10">
    <name type="scientific">Aplanochytrium stocchinoi</name>
    <dbReference type="NCBI Taxonomy" id="215587"/>
    <lineage>
        <taxon>Eukaryota</taxon>
        <taxon>Sar</taxon>
        <taxon>Stramenopiles</taxon>
        <taxon>Bigyra</taxon>
        <taxon>Labyrinthulomycetes</taxon>
        <taxon>Thraustochytrida</taxon>
        <taxon>Thraustochytriidae</taxon>
        <taxon>Aplanochytrium</taxon>
    </lineage>
</organism>
<dbReference type="AlphaFoldDB" id="A0A7S3V0Z1"/>
<dbReference type="FunFam" id="3.40.640.10:FF:000015">
    <property type="entry name" value="Aspartate aminotransferase"/>
    <property type="match status" value="1"/>
</dbReference>
<dbReference type="PANTHER" id="PTHR11879:SF22">
    <property type="entry name" value="ASPARTATE AMINOTRANSFERASE, MITOCHONDRIAL"/>
    <property type="match status" value="1"/>
</dbReference>
<comment type="catalytic activity">
    <reaction evidence="7 8">
        <text>L-aspartate + 2-oxoglutarate = oxaloacetate + L-glutamate</text>
        <dbReference type="Rhea" id="RHEA:21824"/>
        <dbReference type="ChEBI" id="CHEBI:16452"/>
        <dbReference type="ChEBI" id="CHEBI:16810"/>
        <dbReference type="ChEBI" id="CHEBI:29985"/>
        <dbReference type="ChEBI" id="CHEBI:29991"/>
        <dbReference type="EC" id="2.6.1.1"/>
    </reaction>
</comment>
<evidence type="ECO:0000256" key="3">
    <source>
        <dbReference type="ARBA" id="ARBA00011738"/>
    </source>
</evidence>
<dbReference type="NCBIfam" id="NF006719">
    <property type="entry name" value="PRK09257.1"/>
    <property type="match status" value="1"/>
</dbReference>
<dbReference type="CDD" id="cd00609">
    <property type="entry name" value="AAT_like"/>
    <property type="match status" value="1"/>
</dbReference>
<dbReference type="GO" id="GO:0004069">
    <property type="term" value="F:L-aspartate:2-oxoglutarate aminotransferase activity"/>
    <property type="evidence" value="ECO:0007669"/>
    <property type="project" value="UniProtKB-EC"/>
</dbReference>
<proteinExistence type="inferred from homology"/>
<dbReference type="GO" id="GO:0030170">
    <property type="term" value="F:pyridoxal phosphate binding"/>
    <property type="evidence" value="ECO:0007669"/>
    <property type="project" value="InterPro"/>
</dbReference>
<dbReference type="EMBL" id="HBIN01019506">
    <property type="protein sequence ID" value="CAE0444838.1"/>
    <property type="molecule type" value="Transcribed_RNA"/>
</dbReference>
<dbReference type="Gene3D" id="3.40.640.10">
    <property type="entry name" value="Type I PLP-dependent aspartate aminotransferase-like (Major domain)"/>
    <property type="match status" value="1"/>
</dbReference>
<comment type="similarity">
    <text evidence="2">Belongs to the class-I pyridoxal-phosphate-dependent aminotransferase family.</text>
</comment>
<protein>
    <recommendedName>
        <fullName evidence="8">Aspartate aminotransferase</fullName>
        <ecNumber evidence="8">2.6.1.1</ecNumber>
    </recommendedName>
</protein>
<evidence type="ECO:0000256" key="8">
    <source>
        <dbReference type="RuleBase" id="RU000480"/>
    </source>
</evidence>
<dbReference type="PROSITE" id="PS00105">
    <property type="entry name" value="AA_TRANSFER_CLASS_1"/>
    <property type="match status" value="1"/>
</dbReference>
<dbReference type="GO" id="GO:0006520">
    <property type="term" value="P:amino acid metabolic process"/>
    <property type="evidence" value="ECO:0007669"/>
    <property type="project" value="InterPro"/>
</dbReference>
<dbReference type="FunFam" id="3.90.1150.10:FF:000001">
    <property type="entry name" value="Aspartate aminotransferase"/>
    <property type="match status" value="1"/>
</dbReference>
<gene>
    <name evidence="10" type="ORF">ASTO00021_LOCUS14874</name>
</gene>
<keyword evidence="4 8" id="KW-0032">Aminotransferase</keyword>
<dbReference type="InterPro" id="IPR015421">
    <property type="entry name" value="PyrdxlP-dep_Trfase_major"/>
</dbReference>
<name>A0A7S3V0Z1_9STRA</name>
<evidence type="ECO:0000256" key="5">
    <source>
        <dbReference type="ARBA" id="ARBA00022679"/>
    </source>
</evidence>
<evidence type="ECO:0000256" key="2">
    <source>
        <dbReference type="ARBA" id="ARBA00007441"/>
    </source>
</evidence>
<evidence type="ECO:0000256" key="4">
    <source>
        <dbReference type="ARBA" id="ARBA00022576"/>
    </source>
</evidence>
<dbReference type="InterPro" id="IPR004838">
    <property type="entry name" value="NHTrfase_class1_PyrdxlP-BS"/>
</dbReference>
<dbReference type="InterPro" id="IPR015424">
    <property type="entry name" value="PyrdxlP-dep_Trfase"/>
</dbReference>
<evidence type="ECO:0000256" key="6">
    <source>
        <dbReference type="ARBA" id="ARBA00022898"/>
    </source>
</evidence>
<dbReference type="InterPro" id="IPR000796">
    <property type="entry name" value="Asp_trans"/>
</dbReference>
<evidence type="ECO:0000256" key="1">
    <source>
        <dbReference type="ARBA" id="ARBA00001933"/>
    </source>
</evidence>
<dbReference type="SUPFAM" id="SSF53383">
    <property type="entry name" value="PLP-dependent transferases"/>
    <property type="match status" value="1"/>
</dbReference>
<evidence type="ECO:0000313" key="10">
    <source>
        <dbReference type="EMBL" id="CAE0444838.1"/>
    </source>
</evidence>
<comment type="cofactor">
    <cofactor evidence="1">
        <name>pyridoxal 5'-phosphate</name>
        <dbReference type="ChEBI" id="CHEBI:597326"/>
    </cofactor>
</comment>
<dbReference type="PRINTS" id="PR00799">
    <property type="entry name" value="TRANSAMINASE"/>
</dbReference>